<evidence type="ECO:0000313" key="1">
    <source>
        <dbReference type="EMBL" id="SVE31773.1"/>
    </source>
</evidence>
<feature type="non-terminal residue" evidence="1">
    <location>
        <position position="1"/>
    </location>
</feature>
<name>A0A383CI83_9ZZZZ</name>
<protein>
    <submittedName>
        <fullName evidence="1">Uncharacterized protein</fullName>
    </submittedName>
</protein>
<dbReference type="AlphaFoldDB" id="A0A383CI83"/>
<organism evidence="1">
    <name type="scientific">marine metagenome</name>
    <dbReference type="NCBI Taxonomy" id="408172"/>
    <lineage>
        <taxon>unclassified sequences</taxon>
        <taxon>metagenomes</taxon>
        <taxon>ecological metagenomes</taxon>
    </lineage>
</organism>
<proteinExistence type="predicted"/>
<dbReference type="EMBL" id="UINC01208971">
    <property type="protein sequence ID" value="SVE31773.1"/>
    <property type="molecule type" value="Genomic_DNA"/>
</dbReference>
<sequence length="38" mass="4635">FHHNLIINLQSCWRTEIMLNSSCLKLSEWNLIIKRRSH</sequence>
<gene>
    <name evidence="1" type="ORF">METZ01_LOCUS484627</name>
</gene>
<reference evidence="1" key="1">
    <citation type="submission" date="2018-05" db="EMBL/GenBank/DDBJ databases">
        <authorList>
            <person name="Lanie J.A."/>
            <person name="Ng W.-L."/>
            <person name="Kazmierczak K.M."/>
            <person name="Andrzejewski T.M."/>
            <person name="Davidsen T.M."/>
            <person name="Wayne K.J."/>
            <person name="Tettelin H."/>
            <person name="Glass J.I."/>
            <person name="Rusch D."/>
            <person name="Podicherti R."/>
            <person name="Tsui H.-C.T."/>
            <person name="Winkler M.E."/>
        </authorList>
    </citation>
    <scope>NUCLEOTIDE SEQUENCE</scope>
</reference>
<feature type="non-terminal residue" evidence="1">
    <location>
        <position position="38"/>
    </location>
</feature>
<accession>A0A383CI83</accession>